<gene>
    <name evidence="2" type="ORF">FRF71_12225</name>
</gene>
<proteinExistence type="predicted"/>
<feature type="region of interest" description="Disordered" evidence="1">
    <location>
        <begin position="1"/>
        <end position="25"/>
    </location>
</feature>
<dbReference type="Proteomes" id="UP000321172">
    <property type="component" value="Chromosome"/>
</dbReference>
<feature type="region of interest" description="Disordered" evidence="1">
    <location>
        <begin position="60"/>
        <end position="80"/>
    </location>
</feature>
<organism evidence="2 3">
    <name type="scientific">Novosphingobium ginsenosidimutans</name>
    <dbReference type="NCBI Taxonomy" id="1176536"/>
    <lineage>
        <taxon>Bacteria</taxon>
        <taxon>Pseudomonadati</taxon>
        <taxon>Pseudomonadota</taxon>
        <taxon>Alphaproteobacteria</taxon>
        <taxon>Sphingomonadales</taxon>
        <taxon>Sphingomonadaceae</taxon>
        <taxon>Novosphingobium</taxon>
    </lineage>
</organism>
<dbReference type="KEGG" id="ngf:FRF71_12225"/>
<dbReference type="RefSeq" id="WP_147090916.1">
    <property type="nucleotide sequence ID" value="NZ_BAABJD010000002.1"/>
</dbReference>
<dbReference type="OrthoDB" id="9772295at2"/>
<dbReference type="EMBL" id="CP042345">
    <property type="protein sequence ID" value="QEA16837.1"/>
    <property type="molecule type" value="Genomic_DNA"/>
</dbReference>
<sequence>MRDSSVALNRFGLGGRKGEAPPPEPRRWLLEQFTRFEPRPAAILALPDSPALVTMFREARDNQREAKREAEAGDNKPDIAPELRPYRALRDAYGEAAMVRTNLALNTPAPFVERLVHFWANHFAVSIDKLVSLGLAGAFEFEAIRPNVLGKFGDLLLAVERHPAMLLYLDQAQSIGPDSMLGQIAARRGNARGLNENLAREILELHTLGVRSGYSQDDVTELARALTGWSVGGLAQQPRLRGPGPGYWFADLIHQPGERKVLGKRYGQRGEAQGEAILRDLAVHPATARHIATKLARHFGGDEPPPSLITKLEQAFLRSGGDLPTVYRTLIEAPEPWSGPPKFRTPWDWTLATLRAVGTERLPSLINANALNQLGQPTWKPGSPAGWDDTAPSWAGPDALYRRVEVAERIAARVGPIDARTLAEQLFPGALSEPTRKALAGAESPAQALALLLASPEMMRR</sequence>
<keyword evidence="3" id="KW-1185">Reference proteome</keyword>
<dbReference type="Pfam" id="PF08811">
    <property type="entry name" value="DUF1800"/>
    <property type="match status" value="1"/>
</dbReference>
<dbReference type="AlphaFoldDB" id="A0A5B8S860"/>
<evidence type="ECO:0000256" key="1">
    <source>
        <dbReference type="SAM" id="MobiDB-lite"/>
    </source>
</evidence>
<evidence type="ECO:0000313" key="3">
    <source>
        <dbReference type="Proteomes" id="UP000321172"/>
    </source>
</evidence>
<accession>A0A5B8S860</accession>
<reference evidence="2 3" key="1">
    <citation type="journal article" date="2013" name="J. Microbiol. Biotechnol.">
        <title>Novosphingobium ginsenosidimutans sp. nov., with the ability to convert ginsenoside.</title>
        <authorList>
            <person name="Kim J.K."/>
            <person name="He D."/>
            <person name="Liu Q.M."/>
            <person name="Park H.Y."/>
            <person name="Jung M.S."/>
            <person name="Yoon M.H."/>
            <person name="Kim S.C."/>
            <person name="Im W.T."/>
        </authorList>
    </citation>
    <scope>NUCLEOTIDE SEQUENCE [LARGE SCALE GENOMIC DNA]</scope>
    <source>
        <strain evidence="2 3">FW-6</strain>
    </source>
</reference>
<dbReference type="InterPro" id="IPR014917">
    <property type="entry name" value="DUF1800"/>
</dbReference>
<protein>
    <submittedName>
        <fullName evidence="2">DUF1800 domain-containing protein</fullName>
    </submittedName>
</protein>
<name>A0A5B8S860_9SPHN</name>
<feature type="compositionally biased region" description="Basic and acidic residues" evidence="1">
    <location>
        <begin position="16"/>
        <end position="25"/>
    </location>
</feature>
<evidence type="ECO:0000313" key="2">
    <source>
        <dbReference type="EMBL" id="QEA16837.1"/>
    </source>
</evidence>